<feature type="transmembrane region" description="Helical" evidence="3">
    <location>
        <begin position="150"/>
        <end position="169"/>
    </location>
</feature>
<evidence type="ECO:0000256" key="2">
    <source>
        <dbReference type="SAM" id="MobiDB-lite"/>
    </source>
</evidence>
<feature type="transmembrane region" description="Helical" evidence="3">
    <location>
        <begin position="117"/>
        <end position="138"/>
    </location>
</feature>
<dbReference type="EMBL" id="CAUYUJ010018454">
    <property type="protein sequence ID" value="CAK0883715.1"/>
    <property type="molecule type" value="Genomic_DNA"/>
</dbReference>
<feature type="transmembrane region" description="Helical" evidence="3">
    <location>
        <begin position="282"/>
        <end position="304"/>
    </location>
</feature>
<gene>
    <name evidence="4" type="ORF">PCOR1329_LOCUS65862</name>
</gene>
<protein>
    <submittedName>
        <fullName evidence="4">Uncharacterized protein</fullName>
    </submittedName>
</protein>
<dbReference type="Proteomes" id="UP001189429">
    <property type="component" value="Unassembled WGS sequence"/>
</dbReference>
<feature type="compositionally biased region" description="Low complexity" evidence="2">
    <location>
        <begin position="629"/>
        <end position="639"/>
    </location>
</feature>
<keyword evidence="3" id="KW-0812">Transmembrane</keyword>
<feature type="region of interest" description="Disordered" evidence="2">
    <location>
        <begin position="612"/>
        <end position="639"/>
    </location>
</feature>
<evidence type="ECO:0000313" key="4">
    <source>
        <dbReference type="EMBL" id="CAK0883715.1"/>
    </source>
</evidence>
<sequence>MVAAATLEAPLRRRDRPGAARVACAPVSPAALALTGGCLGLWVLAACGTASWDALLAPGGSGRPTVWKSIGQKVPELVRDPRWDRARFHLMTVIIWSHWVGKWGLQTTKAGWVVLNWAFAVHVIGFIFLSGAFSTRYAMKVQERGWKECVPVLWNCLDVFLVYLTFSWLRGVVSISMDSSHPSAHWIMTQTLKGTFAFHQAPWYLSALIMWRLSAFLHWRVPGMLVLSLLIGALCPYEALNKAHDPFAIREVMHYLPFFTLGILCGQERLEQMIDLCGKWRAVVGLVVLAGLAAVICIPLGPMFDDPTLRWVLLKKVDASRSRIRPMWRSWKFPPRPQPDRDVFNAGLDCFDLEVGDQLDNARQVDAEATDDYHKQVKLTRVKKTIEYYNSAQSMMELPILTVLVGIYDFHLLHPMLGDPVKASDGDEVPKKTPKLDKLLSKETSLIGQCSGKLLVSMKAWRRGGGDRGPWRVLDMMRVRVEDPGVMRFAWSQTLRLAGAVFRRYETKCSSKPYDMHILSISGATSAEKAPCIDRLMAADDDDLDLHSRGVRQLFVTKSALEPVECRSLSRADFATHAFSTDAIERPKKKAVSSTMEEAVHSPLVGLLRAQQHGNDGQREQPEAASTDAPALVSSPAAAARGGAPIGGVEVGGAVVPSGERRGLFDDACSRAVSECMDLLPTESPMMDHYRRSGLNPYFLGKNKWMHAAADLKGSALADGEIERATEDFKQLWGSVVDTDVYEEARALWVQQMAAKERDEGEPNRFVQQWGYGSVVSPITSAEFCEHIRDTEGWPPDADITDVNNQQSRVTADLSVNFDAAKGGGGEGKFKIVQRGFEHVLSQMQRDRVESADVMFMVEGTTMQDKGGFSRLLIQVIGSCFNPVVFDFARHQSERATLAHEKPLTFPCRAFVEERPCRVSDKFMAAHAQTSDEFVRERCKLFSFMELFDVEWDPVDVDGTLLRVELKSATSLGCLWKAGLTKALGAKSAQRDCATASSFTKMKTDDPPNPAPKPVPKPKAKGTPRAAGRPSEGKAVLVDDEMDMVEDEEMDIARGDGMDELLLTWELWEEVTEPSESGYLYLGLRQAVGQQHAVPRCAYDALAAKYRIKTAANIMLRRRMRKYEQELKNLRHVMTTKSTRIHAMVTAPFFSCPCQLHRAVARPEWLTDFDARLRRRVVQLIRDRAGGHPS</sequence>
<feature type="region of interest" description="Disordered" evidence="2">
    <location>
        <begin position="997"/>
        <end position="1033"/>
    </location>
</feature>
<keyword evidence="5" id="KW-1185">Reference proteome</keyword>
<name>A0ABN9WES8_9DINO</name>
<evidence type="ECO:0000256" key="3">
    <source>
        <dbReference type="SAM" id="Phobius"/>
    </source>
</evidence>
<evidence type="ECO:0000256" key="1">
    <source>
        <dbReference type="SAM" id="Coils"/>
    </source>
</evidence>
<accession>A0ABN9WES8</accession>
<feature type="transmembrane region" description="Helical" evidence="3">
    <location>
        <begin position="221"/>
        <end position="240"/>
    </location>
</feature>
<proteinExistence type="predicted"/>
<feature type="coiled-coil region" evidence="1">
    <location>
        <begin position="1113"/>
        <end position="1140"/>
    </location>
</feature>
<keyword evidence="3" id="KW-0472">Membrane</keyword>
<keyword evidence="1" id="KW-0175">Coiled coil</keyword>
<reference evidence="4" key="1">
    <citation type="submission" date="2023-10" db="EMBL/GenBank/DDBJ databases">
        <authorList>
            <person name="Chen Y."/>
            <person name="Shah S."/>
            <person name="Dougan E. K."/>
            <person name="Thang M."/>
            <person name="Chan C."/>
        </authorList>
    </citation>
    <scope>NUCLEOTIDE SEQUENCE [LARGE SCALE GENOMIC DNA]</scope>
</reference>
<evidence type="ECO:0000313" key="5">
    <source>
        <dbReference type="Proteomes" id="UP001189429"/>
    </source>
</evidence>
<keyword evidence="3" id="KW-1133">Transmembrane helix</keyword>
<organism evidence="4 5">
    <name type="scientific">Prorocentrum cordatum</name>
    <dbReference type="NCBI Taxonomy" id="2364126"/>
    <lineage>
        <taxon>Eukaryota</taxon>
        <taxon>Sar</taxon>
        <taxon>Alveolata</taxon>
        <taxon>Dinophyceae</taxon>
        <taxon>Prorocentrales</taxon>
        <taxon>Prorocentraceae</taxon>
        <taxon>Prorocentrum</taxon>
    </lineage>
</organism>
<comment type="caution">
    <text evidence="4">The sequence shown here is derived from an EMBL/GenBank/DDBJ whole genome shotgun (WGS) entry which is preliminary data.</text>
</comment>